<evidence type="ECO:0000313" key="6">
    <source>
        <dbReference type="EMBL" id="DAB37253.1"/>
    </source>
</evidence>
<keyword evidence="2" id="KW-0500">Molybdenum</keyword>
<keyword evidence="1" id="KW-0004">4Fe-4S</keyword>
<keyword evidence="1" id="KW-0411">Iron-sulfur</keyword>
<dbReference type="PANTHER" id="PTHR43742:SF9">
    <property type="entry name" value="TETRATHIONATE REDUCTASE SUBUNIT A"/>
    <property type="match status" value="1"/>
</dbReference>
<comment type="caution">
    <text evidence="6">The sequence shown here is derived from an EMBL/GenBank/DDBJ whole genome shotgun (WGS) entry which is preliminary data.</text>
</comment>
<feature type="domain" description="Molybdopterin dinucleotide-binding" evidence="5">
    <location>
        <begin position="32"/>
        <end position="144"/>
    </location>
</feature>
<name>A0A2D3WL31_9BACT</name>
<dbReference type="CDD" id="cd02778">
    <property type="entry name" value="MopB_CT_Thiosulfate-R-like"/>
    <property type="match status" value="1"/>
</dbReference>
<keyword evidence="4" id="KW-0560">Oxidoreductase</keyword>
<evidence type="ECO:0000256" key="3">
    <source>
        <dbReference type="ARBA" id="ARBA00022729"/>
    </source>
</evidence>
<evidence type="ECO:0000256" key="1">
    <source>
        <dbReference type="ARBA" id="ARBA00022485"/>
    </source>
</evidence>
<evidence type="ECO:0000259" key="5">
    <source>
        <dbReference type="Pfam" id="PF01568"/>
    </source>
</evidence>
<keyword evidence="3" id="KW-0732">Signal</keyword>
<dbReference type="SUPFAM" id="SSF50692">
    <property type="entry name" value="ADC-like"/>
    <property type="match status" value="1"/>
</dbReference>
<dbReference type="Pfam" id="PF01568">
    <property type="entry name" value="Molydop_binding"/>
    <property type="match status" value="1"/>
</dbReference>
<accession>A0A2D3WL31</accession>
<dbReference type="Proteomes" id="UP000231638">
    <property type="component" value="Unassembled WGS sequence"/>
</dbReference>
<evidence type="ECO:0000256" key="4">
    <source>
        <dbReference type="ARBA" id="ARBA00023002"/>
    </source>
</evidence>
<dbReference type="STRING" id="366522.GCA_001548055_00920"/>
<keyword evidence="1" id="KW-0479">Metal-binding</keyword>
<dbReference type="PANTHER" id="PTHR43742">
    <property type="entry name" value="TRIMETHYLAMINE-N-OXIDE REDUCTASE"/>
    <property type="match status" value="1"/>
</dbReference>
<reference evidence="6 7" key="1">
    <citation type="journal article" date="2017" name="Front. Microbiol.">
        <title>Comparative Genomic Analysis of the Class Epsilonproteobacteria and Proposed Reclassification to Epsilonbacteraeota (phyl. nov.).</title>
        <authorList>
            <person name="Waite D.W."/>
            <person name="Vanwonterghem I."/>
            <person name="Rinke C."/>
            <person name="Parks D.H."/>
            <person name="Zhang Y."/>
            <person name="Takai K."/>
            <person name="Sievert S.M."/>
            <person name="Simon J."/>
            <person name="Campbell B.J."/>
            <person name="Hanson T.E."/>
            <person name="Woyke T."/>
            <person name="Klotz M.G."/>
            <person name="Hugenholtz P."/>
        </authorList>
    </citation>
    <scope>NUCLEOTIDE SEQUENCE [LARGE SCALE GENOMIC DNA]</scope>
    <source>
        <strain evidence="6">UBA11420</strain>
    </source>
</reference>
<evidence type="ECO:0000256" key="2">
    <source>
        <dbReference type="ARBA" id="ARBA00022505"/>
    </source>
</evidence>
<protein>
    <recommendedName>
        <fullName evidence="5">Molybdopterin dinucleotide-binding domain-containing protein</fullName>
    </recommendedName>
</protein>
<dbReference type="InterPro" id="IPR050612">
    <property type="entry name" value="Prok_Mopterin_Oxidored"/>
</dbReference>
<proteinExistence type="predicted"/>
<evidence type="ECO:0000313" key="7">
    <source>
        <dbReference type="Proteomes" id="UP000231638"/>
    </source>
</evidence>
<keyword evidence="1" id="KW-0408">Iron</keyword>
<dbReference type="InterPro" id="IPR006657">
    <property type="entry name" value="MoPterin_dinucl-bd_dom"/>
</dbReference>
<dbReference type="EMBL" id="DLUG01000019">
    <property type="protein sequence ID" value="DAB37253.1"/>
    <property type="molecule type" value="Genomic_DNA"/>
</dbReference>
<sequence length="154" mass="17117">MECKLSTMAEQGVDAMPTWHEAFAFSVPEGKFRLITGRHAQFTQSGTANNAMLRDLMDENYLWINASVAKKMQIRFGDTVEVSGKVGKTRLKAYPTEKIGHEVVFFVHGFGSESSALTLAYRQGGNDNALIEDIIEPVYGSSIMHETNVEIKKV</sequence>
<dbReference type="InterPro" id="IPR009010">
    <property type="entry name" value="Asp_de-COase-like_dom_sf"/>
</dbReference>
<gene>
    <name evidence="6" type="ORF">CFH80_00580</name>
</gene>
<dbReference type="Gene3D" id="2.40.40.20">
    <property type="match status" value="1"/>
</dbReference>
<dbReference type="AlphaFoldDB" id="A0A2D3WL31"/>
<dbReference type="GO" id="GO:0016491">
    <property type="term" value="F:oxidoreductase activity"/>
    <property type="evidence" value="ECO:0007669"/>
    <property type="project" value="UniProtKB-KW"/>
</dbReference>
<dbReference type="GO" id="GO:0043546">
    <property type="term" value="F:molybdopterin cofactor binding"/>
    <property type="evidence" value="ECO:0007669"/>
    <property type="project" value="InterPro"/>
</dbReference>
<organism evidence="6 7">
    <name type="scientific">Sulfurospirillum cavolei</name>
    <dbReference type="NCBI Taxonomy" id="366522"/>
    <lineage>
        <taxon>Bacteria</taxon>
        <taxon>Pseudomonadati</taxon>
        <taxon>Campylobacterota</taxon>
        <taxon>Epsilonproteobacteria</taxon>
        <taxon>Campylobacterales</taxon>
        <taxon>Sulfurospirillaceae</taxon>
        <taxon>Sulfurospirillum</taxon>
    </lineage>
</organism>
<dbReference type="GO" id="GO:0051539">
    <property type="term" value="F:4 iron, 4 sulfur cluster binding"/>
    <property type="evidence" value="ECO:0007669"/>
    <property type="project" value="UniProtKB-KW"/>
</dbReference>